<dbReference type="PIRSF" id="PIRSF000124">
    <property type="entry name" value="UDPglc_GDPman_dh"/>
    <property type="match status" value="1"/>
</dbReference>
<dbReference type="GO" id="GO:0003979">
    <property type="term" value="F:UDP-glucose 6-dehydrogenase activity"/>
    <property type="evidence" value="ECO:0007669"/>
    <property type="project" value="UniProtKB-EC"/>
</dbReference>
<dbReference type="GO" id="GO:0000271">
    <property type="term" value="P:polysaccharide biosynthetic process"/>
    <property type="evidence" value="ECO:0007669"/>
    <property type="project" value="InterPro"/>
</dbReference>
<accession>A0A2A2HWC8</accession>
<dbReference type="SUPFAM" id="SSF52413">
    <property type="entry name" value="UDP-glucose/GDP-mannose dehydrogenase C-terminal domain"/>
    <property type="match status" value="1"/>
</dbReference>
<dbReference type="EC" id="1.1.1.22" evidence="3 7"/>
<evidence type="ECO:0000256" key="1">
    <source>
        <dbReference type="ARBA" id="ARBA00004701"/>
    </source>
</evidence>
<dbReference type="PIRSF" id="PIRSF500134">
    <property type="entry name" value="UDPglc_DH_bac"/>
    <property type="match status" value="1"/>
</dbReference>
<dbReference type="UniPathway" id="UPA00038">
    <property type="reaction ID" value="UER00491"/>
</dbReference>
<evidence type="ECO:0000313" key="13">
    <source>
        <dbReference type="Proteomes" id="UP000218164"/>
    </source>
</evidence>
<evidence type="ECO:0000313" key="12">
    <source>
        <dbReference type="EMBL" id="PAV13767.1"/>
    </source>
</evidence>
<keyword evidence="5 7" id="KW-0520">NAD</keyword>
<feature type="binding site" evidence="9">
    <location>
        <begin position="157"/>
        <end position="160"/>
    </location>
    <ligand>
        <name>substrate</name>
    </ligand>
</feature>
<protein>
    <recommendedName>
        <fullName evidence="3 7">UDP-glucose 6-dehydrogenase</fullName>
        <ecNumber evidence="3 7">1.1.1.22</ecNumber>
    </recommendedName>
</protein>
<comment type="similarity">
    <text evidence="2 7">Belongs to the UDP-glucose/GDP-mannose dehydrogenase family.</text>
</comment>
<dbReference type="Pfam" id="PF03720">
    <property type="entry name" value="UDPG_MGDP_dh_C"/>
    <property type="match status" value="1"/>
</dbReference>
<dbReference type="InterPro" id="IPR017476">
    <property type="entry name" value="UDP-Glc/GDP-Man"/>
</dbReference>
<evidence type="ECO:0000256" key="10">
    <source>
        <dbReference type="PIRSR" id="PIRSR500134-3"/>
    </source>
</evidence>
<feature type="active site" description="Nucleophile" evidence="8">
    <location>
        <position position="265"/>
    </location>
</feature>
<dbReference type="GO" id="GO:0051287">
    <property type="term" value="F:NAD binding"/>
    <property type="evidence" value="ECO:0007669"/>
    <property type="project" value="InterPro"/>
</dbReference>
<evidence type="ECO:0000256" key="3">
    <source>
        <dbReference type="ARBA" id="ARBA00012954"/>
    </source>
</evidence>
<dbReference type="Gene3D" id="1.20.5.100">
    <property type="entry name" value="Cytochrome c1, transmembrane anchor, C-terminal"/>
    <property type="match status" value="1"/>
</dbReference>
<feature type="binding site" evidence="10">
    <location>
        <position position="268"/>
    </location>
    <ligand>
        <name>NAD(+)</name>
        <dbReference type="ChEBI" id="CHEBI:57540"/>
    </ligand>
</feature>
<evidence type="ECO:0000256" key="4">
    <source>
        <dbReference type="ARBA" id="ARBA00023002"/>
    </source>
</evidence>
<feature type="domain" description="UDP-glucose/GDP-mannose dehydrogenase C-terminal" evidence="11">
    <location>
        <begin position="318"/>
        <end position="417"/>
    </location>
</feature>
<evidence type="ECO:0000256" key="8">
    <source>
        <dbReference type="PIRSR" id="PIRSR500134-1"/>
    </source>
</evidence>
<dbReference type="PANTHER" id="PTHR43750:SF3">
    <property type="entry name" value="UDP-GLUCOSE 6-DEHYDROGENASE TUAD"/>
    <property type="match status" value="1"/>
</dbReference>
<dbReference type="PROSITE" id="PS51257">
    <property type="entry name" value="PROKAR_LIPOPROTEIN"/>
    <property type="match status" value="1"/>
</dbReference>
<dbReference type="Proteomes" id="UP000218164">
    <property type="component" value="Unassembled WGS sequence"/>
</dbReference>
<feature type="binding site" evidence="9">
    <location>
        <position position="209"/>
    </location>
    <ligand>
        <name>substrate</name>
    </ligand>
</feature>
<keyword evidence="4 7" id="KW-0560">Oxidoreductase</keyword>
<keyword evidence="13" id="KW-1185">Reference proteome</keyword>
<feature type="binding site" evidence="10">
    <location>
        <position position="160"/>
    </location>
    <ligand>
        <name>NAD(+)</name>
        <dbReference type="ChEBI" id="CHEBI:57540"/>
    </ligand>
</feature>
<feature type="binding site" evidence="10">
    <location>
        <position position="332"/>
    </location>
    <ligand>
        <name>NAD(+)</name>
        <dbReference type="ChEBI" id="CHEBI:57540"/>
    </ligand>
</feature>
<dbReference type="InterPro" id="IPR014027">
    <property type="entry name" value="UDP-Glc/GDP-Man_DH_C"/>
</dbReference>
<feature type="binding site" evidence="10">
    <location>
        <position position="30"/>
    </location>
    <ligand>
        <name>NAD(+)</name>
        <dbReference type="ChEBI" id="CHEBI:57540"/>
    </ligand>
</feature>
<evidence type="ECO:0000256" key="2">
    <source>
        <dbReference type="ARBA" id="ARBA00006601"/>
    </source>
</evidence>
<evidence type="ECO:0000256" key="6">
    <source>
        <dbReference type="ARBA" id="ARBA00047473"/>
    </source>
</evidence>
<evidence type="ECO:0000256" key="7">
    <source>
        <dbReference type="PIRNR" id="PIRNR000124"/>
    </source>
</evidence>
<proteinExistence type="inferred from homology"/>
<dbReference type="Gene3D" id="3.40.50.720">
    <property type="entry name" value="NAD(P)-binding Rossmann-like Domain"/>
    <property type="match status" value="2"/>
</dbReference>
<feature type="binding site" evidence="9">
    <location>
        <begin position="254"/>
        <end position="258"/>
    </location>
    <ligand>
        <name>substrate</name>
    </ligand>
</feature>
<feature type="binding site" evidence="9">
    <location>
        <position position="325"/>
    </location>
    <ligand>
        <name>substrate</name>
    </ligand>
</feature>
<feature type="binding site" evidence="10">
    <location>
        <position position="123"/>
    </location>
    <ligand>
        <name>NAD(+)</name>
        <dbReference type="ChEBI" id="CHEBI:57540"/>
    </ligand>
</feature>
<dbReference type="InterPro" id="IPR036220">
    <property type="entry name" value="UDP-Glc/GDP-Man_DH_C_sf"/>
</dbReference>
<dbReference type="InterPro" id="IPR028357">
    <property type="entry name" value="UDPglc_DH_bac"/>
</dbReference>
<name>A0A2A2HWC8_9EURY</name>
<comment type="catalytic activity">
    <reaction evidence="6 7">
        <text>UDP-alpha-D-glucose + 2 NAD(+) + H2O = UDP-alpha-D-glucuronate + 2 NADH + 3 H(+)</text>
        <dbReference type="Rhea" id="RHEA:23596"/>
        <dbReference type="ChEBI" id="CHEBI:15377"/>
        <dbReference type="ChEBI" id="CHEBI:15378"/>
        <dbReference type="ChEBI" id="CHEBI:57540"/>
        <dbReference type="ChEBI" id="CHEBI:57945"/>
        <dbReference type="ChEBI" id="CHEBI:58052"/>
        <dbReference type="ChEBI" id="CHEBI:58885"/>
        <dbReference type="EC" id="1.1.1.22"/>
    </reaction>
</comment>
<organism evidence="12 13">
    <name type="scientific">Methanosarcina spelaei</name>
    <dbReference type="NCBI Taxonomy" id="1036679"/>
    <lineage>
        <taxon>Archaea</taxon>
        <taxon>Methanobacteriati</taxon>
        <taxon>Methanobacteriota</taxon>
        <taxon>Stenosarchaea group</taxon>
        <taxon>Methanomicrobia</taxon>
        <taxon>Methanosarcinales</taxon>
        <taxon>Methanosarcinaceae</taxon>
        <taxon>Methanosarcina</taxon>
    </lineage>
</organism>
<dbReference type="RefSeq" id="WP_095643451.1">
    <property type="nucleotide sequence ID" value="NZ_LMVP01000057.1"/>
</dbReference>
<dbReference type="NCBIfam" id="TIGR03026">
    <property type="entry name" value="NDP-sugDHase"/>
    <property type="match status" value="1"/>
</dbReference>
<dbReference type="SMART" id="SM00984">
    <property type="entry name" value="UDPG_MGDP_dh_C"/>
    <property type="match status" value="1"/>
</dbReference>
<sequence>MKISVIGSGYVGSVTAACFAEVGHEVVCVDIDKKKMDQINAGISPIYEEGLEELLQKYAGKSLTATTDYEYAITNTDISFICVGTPSAEDGSIDLSIVRAATASIGAVLAKKEGYHVVVVKSTVVPETTEKFVLPILEEISGKIAGKDFGVAMNPEFLREGKAVYDFMHPDKIVVGAIDKKSGDLVSELYRTFKCEVTRTSLSTAEMIKYANNSLLATKISFANEIGNICKRLNVDTYEVMEAVGKDSRISPRFLNSGAGFGGSCFPKDVKALIGKAKEIGYSPDLLESVIAVNEKQPILMTEILQKKIGSLAGKKIAVLGLAFKNDTDDIRESRAIPVIAELLRLGTEISAYDPMATENMKRIFPTIEYSEKAKDALKSADACLVMTEWDEFKQLDSEFEGMKEKIVIDGRRIIKAKNIDCEGLCW</sequence>
<evidence type="ECO:0000259" key="11">
    <source>
        <dbReference type="SMART" id="SM00984"/>
    </source>
</evidence>
<dbReference type="InterPro" id="IPR001732">
    <property type="entry name" value="UDP-Glc/GDP-Man_DH_N"/>
</dbReference>
<dbReference type="InterPro" id="IPR014026">
    <property type="entry name" value="UDP-Glc/GDP-Man_DH_dimer"/>
</dbReference>
<dbReference type="InterPro" id="IPR008927">
    <property type="entry name" value="6-PGluconate_DH-like_C_sf"/>
</dbReference>
<feature type="binding site" evidence="10">
    <location>
        <position position="35"/>
    </location>
    <ligand>
        <name>NAD(+)</name>
        <dbReference type="ChEBI" id="CHEBI:57540"/>
    </ligand>
</feature>
<feature type="binding site" evidence="9">
    <location>
        <position position="262"/>
    </location>
    <ligand>
        <name>substrate</name>
    </ligand>
</feature>
<dbReference type="AlphaFoldDB" id="A0A2A2HWC8"/>
<evidence type="ECO:0000256" key="9">
    <source>
        <dbReference type="PIRSR" id="PIRSR500134-2"/>
    </source>
</evidence>
<dbReference type="SUPFAM" id="SSF48179">
    <property type="entry name" value="6-phosphogluconate dehydrogenase C-terminal domain-like"/>
    <property type="match status" value="1"/>
</dbReference>
<dbReference type="Pfam" id="PF03721">
    <property type="entry name" value="UDPG_MGDP_dh_N"/>
    <property type="match status" value="1"/>
</dbReference>
<reference evidence="12 13" key="1">
    <citation type="journal article" date="2017" name="BMC Genomics">
        <title>Genomic analysis of methanogenic archaea reveals a shift towards energy conservation.</title>
        <authorList>
            <person name="Gilmore S.P."/>
            <person name="Henske J.K."/>
            <person name="Sexton J.A."/>
            <person name="Solomon K.V."/>
            <person name="Seppala S."/>
            <person name="Yoo J.I."/>
            <person name="Huyett L.M."/>
            <person name="Pressman A."/>
            <person name="Cogan J.Z."/>
            <person name="Kivenson V."/>
            <person name="Peng X."/>
            <person name="Tan Y."/>
            <person name="Valentine D.L."/>
            <person name="O'Malley M.A."/>
        </authorList>
    </citation>
    <scope>NUCLEOTIDE SEQUENCE [LARGE SCALE GENOMIC DNA]</scope>
    <source>
        <strain evidence="12 13">MC-15</strain>
    </source>
</reference>
<dbReference type="Pfam" id="PF00984">
    <property type="entry name" value="UDPG_MGDP_dh"/>
    <property type="match status" value="1"/>
</dbReference>
<dbReference type="OrthoDB" id="59839at2157"/>
<feature type="binding site" evidence="10">
    <location>
        <position position="85"/>
    </location>
    <ligand>
        <name>NAD(+)</name>
        <dbReference type="ChEBI" id="CHEBI:57540"/>
    </ligand>
</feature>
<dbReference type="PANTHER" id="PTHR43750">
    <property type="entry name" value="UDP-GLUCOSE 6-DEHYDROGENASE TUAD"/>
    <property type="match status" value="1"/>
</dbReference>
<evidence type="ECO:0000256" key="5">
    <source>
        <dbReference type="ARBA" id="ARBA00023027"/>
    </source>
</evidence>
<dbReference type="InterPro" id="IPR036291">
    <property type="entry name" value="NAD(P)-bd_dom_sf"/>
</dbReference>
<gene>
    <name evidence="12" type="ORF">ASJ81_03380</name>
</gene>
<comment type="caution">
    <text evidence="12">The sequence shown here is derived from an EMBL/GenBank/DDBJ whole genome shotgun (WGS) entry which is preliminary data.</text>
</comment>
<dbReference type="EMBL" id="LMVP01000057">
    <property type="protein sequence ID" value="PAV13767.1"/>
    <property type="molecule type" value="Genomic_DNA"/>
</dbReference>
<comment type="pathway">
    <text evidence="1">Nucleotide-sugar biosynthesis; UDP-alpha-D-glucuronate biosynthesis; UDP-alpha-D-glucuronate from UDP-alpha-D-glucose: step 1/1.</text>
</comment>
<dbReference type="SUPFAM" id="SSF51735">
    <property type="entry name" value="NAD(P)-binding Rossmann-fold domains"/>
    <property type="match status" value="1"/>
</dbReference>
<dbReference type="GO" id="GO:0006065">
    <property type="term" value="P:UDP-glucuronate biosynthetic process"/>
    <property type="evidence" value="ECO:0007669"/>
    <property type="project" value="UniProtKB-UniPathway"/>
</dbReference>